<dbReference type="AlphaFoldDB" id="A0A2P8HRV2"/>
<protein>
    <submittedName>
        <fullName evidence="3">CubicO group peptidase (Beta-lactamase class C family)</fullName>
    </submittedName>
</protein>
<dbReference type="EMBL" id="PYAW01000001">
    <property type="protein sequence ID" value="PSL48922.1"/>
    <property type="molecule type" value="Genomic_DNA"/>
</dbReference>
<name>A0A2P8HRV2_CHINA</name>
<gene>
    <name evidence="3" type="ORF">CLV51_101252</name>
</gene>
<evidence type="ECO:0000313" key="3">
    <source>
        <dbReference type="EMBL" id="PSL48922.1"/>
    </source>
</evidence>
<accession>A0A2P8HRV2</accession>
<comment type="caution">
    <text evidence="3">The sequence shown here is derived from an EMBL/GenBank/DDBJ whole genome shotgun (WGS) entry which is preliminary data.</text>
</comment>
<evidence type="ECO:0000256" key="1">
    <source>
        <dbReference type="SAM" id="SignalP"/>
    </source>
</evidence>
<dbReference type="InterPro" id="IPR050491">
    <property type="entry name" value="AmpC-like"/>
</dbReference>
<dbReference type="Gene3D" id="3.40.710.10">
    <property type="entry name" value="DD-peptidase/beta-lactamase superfamily"/>
    <property type="match status" value="1"/>
</dbReference>
<keyword evidence="1" id="KW-0732">Signal</keyword>
<dbReference type="InterPro" id="IPR001466">
    <property type="entry name" value="Beta-lactam-related"/>
</dbReference>
<feature type="domain" description="Beta-lactamase-related" evidence="2">
    <location>
        <begin position="39"/>
        <end position="342"/>
    </location>
</feature>
<sequence length="457" mass="51949">MVTSYKIQIKMKRIFIFLMCFSNLSCLVAQDIQRKIDTLVTAYVNLNKFSGTVLVGYHGNVIIKKGYGFRDAENGELNNTNTVFQIGSITKEFTSAVILKLVEQKKLFLSDKLNRFYPDFPKGDSITIESLLTHTAGIHDSTRRQGFVSIAVMPANEQGMLDQLKCKPPEVSPDKTFIYSNSGYALLGYIIEKVTHKPYEQVVREMIFGPLNMRNSGFDFTGLKNINKARGYMAFSALEQKECPAIDSSELFAAGAMYSTVEDLYKWHQGLQSGLIMSKTMLNRAYIPFKGKYGYGWRIDSVYNKMTVGHSGGMLGFRAKMLRIPEDDLFIMLLSNRSDDPYLEAISRSILAIIYQQPYVLPEQPVRLSDKALRAYAGIYEFSHDSWVDIIFVDGHLIGHSPKKTLELFPRKQDLFYIMEREGEEGNIGFGRDEKGEVNEIYLIKGDNNRSVGRKIR</sequence>
<dbReference type="InterPro" id="IPR012338">
    <property type="entry name" value="Beta-lactam/transpept-like"/>
</dbReference>
<dbReference type="PANTHER" id="PTHR46825:SF9">
    <property type="entry name" value="BETA-LACTAMASE-RELATED DOMAIN-CONTAINING PROTEIN"/>
    <property type="match status" value="1"/>
</dbReference>
<dbReference type="Proteomes" id="UP000240971">
    <property type="component" value="Unassembled WGS sequence"/>
</dbReference>
<evidence type="ECO:0000313" key="4">
    <source>
        <dbReference type="Proteomes" id="UP000240971"/>
    </source>
</evidence>
<reference evidence="3 4" key="1">
    <citation type="submission" date="2018-03" db="EMBL/GenBank/DDBJ databases">
        <title>Genomic Encyclopedia of Archaeal and Bacterial Type Strains, Phase II (KMG-II): from individual species to whole genera.</title>
        <authorList>
            <person name="Goeker M."/>
        </authorList>
    </citation>
    <scope>NUCLEOTIDE SEQUENCE [LARGE SCALE GENOMIC DNA]</scope>
    <source>
        <strain evidence="3 4">DSM 24859</strain>
    </source>
</reference>
<feature type="chain" id="PRO_5015183475" evidence="1">
    <location>
        <begin position="30"/>
        <end position="457"/>
    </location>
</feature>
<organism evidence="3 4">
    <name type="scientific">Chitinophaga niastensis</name>
    <dbReference type="NCBI Taxonomy" id="536980"/>
    <lineage>
        <taxon>Bacteria</taxon>
        <taxon>Pseudomonadati</taxon>
        <taxon>Bacteroidota</taxon>
        <taxon>Chitinophagia</taxon>
        <taxon>Chitinophagales</taxon>
        <taxon>Chitinophagaceae</taxon>
        <taxon>Chitinophaga</taxon>
    </lineage>
</organism>
<evidence type="ECO:0000259" key="2">
    <source>
        <dbReference type="Pfam" id="PF00144"/>
    </source>
</evidence>
<proteinExistence type="predicted"/>
<feature type="signal peptide" evidence="1">
    <location>
        <begin position="1"/>
        <end position="29"/>
    </location>
</feature>
<dbReference type="SUPFAM" id="SSF56601">
    <property type="entry name" value="beta-lactamase/transpeptidase-like"/>
    <property type="match status" value="1"/>
</dbReference>
<dbReference type="Pfam" id="PF00144">
    <property type="entry name" value="Beta-lactamase"/>
    <property type="match status" value="1"/>
</dbReference>
<dbReference type="PANTHER" id="PTHR46825">
    <property type="entry name" value="D-ALANYL-D-ALANINE-CARBOXYPEPTIDASE/ENDOPEPTIDASE AMPH"/>
    <property type="match status" value="1"/>
</dbReference>
<keyword evidence="4" id="KW-1185">Reference proteome</keyword>